<comment type="similarity">
    <text evidence="1">Belongs to the Bcl-2 family.</text>
</comment>
<dbReference type="GO" id="GO:0005741">
    <property type="term" value="C:mitochondrial outer membrane"/>
    <property type="evidence" value="ECO:0007669"/>
    <property type="project" value="TreeGrafter"/>
</dbReference>
<keyword evidence="2" id="KW-0053">Apoptosis</keyword>
<dbReference type="PANTHER" id="PTHR11256:SF63">
    <property type="entry name" value="BG1"/>
    <property type="match status" value="1"/>
</dbReference>
<dbReference type="InterPro" id="IPR036834">
    <property type="entry name" value="Bcl-2-like_sf"/>
</dbReference>
<accession>T1GHV7</accession>
<dbReference type="GO" id="GO:0097192">
    <property type="term" value="P:extrinsic apoptotic signaling pathway in absence of ligand"/>
    <property type="evidence" value="ECO:0007669"/>
    <property type="project" value="TreeGrafter"/>
</dbReference>
<keyword evidence="5" id="KW-1185">Reference proteome</keyword>
<dbReference type="GO" id="GO:0051400">
    <property type="term" value="F:BH domain binding"/>
    <property type="evidence" value="ECO:0007669"/>
    <property type="project" value="TreeGrafter"/>
</dbReference>
<name>T1GHV7_MEGSC</name>
<feature type="domain" description="Bcl-2 Bcl-2 homology region 1-3" evidence="3">
    <location>
        <begin position="4"/>
        <end position="109"/>
    </location>
</feature>
<dbReference type="SUPFAM" id="SSF56854">
    <property type="entry name" value="Bcl-2 inhibitors of programmed cell death"/>
    <property type="match status" value="1"/>
</dbReference>
<dbReference type="HOGENOM" id="CLU_1877778_0_0_1"/>
<reference evidence="4" key="2">
    <citation type="submission" date="2015-06" db="UniProtKB">
        <authorList>
            <consortium name="EnsemblMetazoa"/>
        </authorList>
    </citation>
    <scope>IDENTIFICATION</scope>
</reference>
<dbReference type="Proteomes" id="UP000015102">
    <property type="component" value="Unassembled WGS sequence"/>
</dbReference>
<dbReference type="EMBL" id="CAQQ02121086">
    <property type="status" value="NOT_ANNOTATED_CDS"/>
    <property type="molecule type" value="Genomic_DNA"/>
</dbReference>
<dbReference type="EMBL" id="CAQQ02121087">
    <property type="status" value="NOT_ANNOTATED_CDS"/>
    <property type="molecule type" value="Genomic_DNA"/>
</dbReference>
<dbReference type="InterPro" id="IPR002475">
    <property type="entry name" value="Bcl2-like"/>
</dbReference>
<dbReference type="OMA" id="PRARWAC"/>
<evidence type="ECO:0000313" key="5">
    <source>
        <dbReference type="Proteomes" id="UP000015102"/>
    </source>
</evidence>
<dbReference type="SMART" id="SM00337">
    <property type="entry name" value="BCL"/>
    <property type="match status" value="1"/>
</dbReference>
<dbReference type="EMBL" id="CAQQ02121085">
    <property type="status" value="NOT_ANNOTATED_CDS"/>
    <property type="molecule type" value="Genomic_DNA"/>
</dbReference>
<dbReference type="InterPro" id="IPR026298">
    <property type="entry name" value="Bcl-2_fam"/>
</dbReference>
<dbReference type="EnsemblMetazoa" id="MESCA003019-RA">
    <property type="protein sequence ID" value="MESCA003019-PA"/>
    <property type="gene ID" value="MESCA003019"/>
</dbReference>
<dbReference type="STRING" id="36166.T1GHV7"/>
<evidence type="ECO:0000313" key="4">
    <source>
        <dbReference type="EnsemblMetazoa" id="MESCA003019-PA"/>
    </source>
</evidence>
<dbReference type="GO" id="GO:0042981">
    <property type="term" value="P:regulation of apoptotic process"/>
    <property type="evidence" value="ECO:0007669"/>
    <property type="project" value="InterPro"/>
</dbReference>
<dbReference type="Pfam" id="PF00452">
    <property type="entry name" value="Bcl-2"/>
    <property type="match status" value="1"/>
</dbReference>
<sequence>MDLVSQMSEELEKMHPRIYTNVSRQLSPAPFGELEDRETAPIILNIIAKDLFKTNITWSKVVSIFAVCGGFAVDCVRQQHYDYLQFLIEAMAEIIEDDLSQWLKYNDGWAGLLSYIKPSPKQFSVLGWLKKNAIYL</sequence>
<evidence type="ECO:0000256" key="1">
    <source>
        <dbReference type="ARBA" id="ARBA00009458"/>
    </source>
</evidence>
<dbReference type="AlphaFoldDB" id="T1GHV7"/>
<dbReference type="GO" id="GO:0001836">
    <property type="term" value="P:release of cytochrome c from mitochondria"/>
    <property type="evidence" value="ECO:0007669"/>
    <property type="project" value="TreeGrafter"/>
</dbReference>
<dbReference type="PROSITE" id="PS50062">
    <property type="entry name" value="BCL2_FAMILY"/>
    <property type="match status" value="1"/>
</dbReference>
<evidence type="ECO:0000256" key="2">
    <source>
        <dbReference type="ARBA" id="ARBA00022703"/>
    </source>
</evidence>
<dbReference type="PANTHER" id="PTHR11256">
    <property type="entry name" value="BCL-2 RELATED"/>
    <property type="match status" value="1"/>
</dbReference>
<dbReference type="Gene3D" id="1.10.437.10">
    <property type="entry name" value="Blc2-like"/>
    <property type="match status" value="1"/>
</dbReference>
<protein>
    <recommendedName>
        <fullName evidence="3">Bcl-2 Bcl-2 homology region 1-3 domain-containing protein</fullName>
    </recommendedName>
</protein>
<dbReference type="GO" id="GO:0008630">
    <property type="term" value="P:intrinsic apoptotic signaling pathway in response to DNA damage"/>
    <property type="evidence" value="ECO:0007669"/>
    <property type="project" value="TreeGrafter"/>
</dbReference>
<organism evidence="4 5">
    <name type="scientific">Megaselia scalaris</name>
    <name type="common">Humpbacked fly</name>
    <name type="synonym">Phora scalaris</name>
    <dbReference type="NCBI Taxonomy" id="36166"/>
    <lineage>
        <taxon>Eukaryota</taxon>
        <taxon>Metazoa</taxon>
        <taxon>Ecdysozoa</taxon>
        <taxon>Arthropoda</taxon>
        <taxon>Hexapoda</taxon>
        <taxon>Insecta</taxon>
        <taxon>Pterygota</taxon>
        <taxon>Neoptera</taxon>
        <taxon>Endopterygota</taxon>
        <taxon>Diptera</taxon>
        <taxon>Brachycera</taxon>
        <taxon>Muscomorpha</taxon>
        <taxon>Platypezoidea</taxon>
        <taxon>Phoridae</taxon>
        <taxon>Megaseliini</taxon>
        <taxon>Megaselia</taxon>
    </lineage>
</organism>
<reference evidence="5" key="1">
    <citation type="submission" date="2013-02" db="EMBL/GenBank/DDBJ databases">
        <authorList>
            <person name="Hughes D."/>
        </authorList>
    </citation>
    <scope>NUCLEOTIDE SEQUENCE</scope>
    <source>
        <strain>Durham</strain>
        <strain evidence="5">NC isolate 2 -- Noor lab</strain>
    </source>
</reference>
<evidence type="ECO:0000259" key="3">
    <source>
        <dbReference type="SMART" id="SM00337"/>
    </source>
</evidence>
<dbReference type="InterPro" id="IPR046371">
    <property type="entry name" value="Bcl-2_BH1-3"/>
</dbReference>
<dbReference type="CDD" id="cd06845">
    <property type="entry name" value="Bcl-2_like"/>
    <property type="match status" value="1"/>
</dbReference>
<proteinExistence type="inferred from homology"/>